<name>A0A9P9DT18_9HYPO</name>
<reference evidence="4" key="1">
    <citation type="journal article" date="2021" name="Nat. Commun.">
        <title>Genetic determinants of endophytism in the Arabidopsis root mycobiome.</title>
        <authorList>
            <person name="Mesny F."/>
            <person name="Miyauchi S."/>
            <person name="Thiergart T."/>
            <person name="Pickel B."/>
            <person name="Atanasova L."/>
            <person name="Karlsson M."/>
            <person name="Huettel B."/>
            <person name="Barry K.W."/>
            <person name="Haridas S."/>
            <person name="Chen C."/>
            <person name="Bauer D."/>
            <person name="Andreopoulos W."/>
            <person name="Pangilinan J."/>
            <person name="LaButti K."/>
            <person name="Riley R."/>
            <person name="Lipzen A."/>
            <person name="Clum A."/>
            <person name="Drula E."/>
            <person name="Henrissat B."/>
            <person name="Kohler A."/>
            <person name="Grigoriev I.V."/>
            <person name="Martin F.M."/>
            <person name="Hacquard S."/>
        </authorList>
    </citation>
    <scope>NUCLEOTIDE SEQUENCE</scope>
    <source>
        <strain evidence="4">MPI-CAGE-AT-0147</strain>
    </source>
</reference>
<evidence type="ECO:0000256" key="3">
    <source>
        <dbReference type="PROSITE-ProRule" id="PRU00023"/>
    </source>
</evidence>
<dbReference type="Gene3D" id="1.25.40.20">
    <property type="entry name" value="Ankyrin repeat-containing domain"/>
    <property type="match status" value="2"/>
</dbReference>
<dbReference type="EMBL" id="JAGMUV010000021">
    <property type="protein sequence ID" value="KAH7124537.1"/>
    <property type="molecule type" value="Genomic_DNA"/>
</dbReference>
<keyword evidence="1" id="KW-0677">Repeat</keyword>
<dbReference type="PROSITE" id="PS50088">
    <property type="entry name" value="ANK_REPEAT"/>
    <property type="match status" value="2"/>
</dbReference>
<evidence type="ECO:0000313" key="4">
    <source>
        <dbReference type="EMBL" id="KAH7124537.1"/>
    </source>
</evidence>
<sequence>MSAPEASRLPDSEAIYLAQERVTDPALGFFTCPLPDSAVNDLNQDEAVDQDCDILLQRPCVKRPLAFAAEQRRQKRLRTEAQHLLCSSCLAVFLRAENSLHTSATISALRKANAAPEAFYEEEPMLTWYPLRKQFSSVLISASSIAAARGEEAIVEHLVSECAVSINPPSNNGDYTNWITPIKATMRGQQDNMVRLLIRLGSDLSYSSKSIALHIAAAMGSTHLFQELFDAGYDMGHKDSTFNTPISYAVSSPQYEETVRYLLERGVTMDLRDLRLLIYSMRFYERYPADDPVPFIRNAETLEDITEAAQETVRGNISKVFTKEPRILHIFQGLRNYDKSLVANIPRSFNALVDRLLVGGFSLDINGLTKMLERVPFWHQDCPKYEFDSGSEDNNP</sequence>
<keyword evidence="2 3" id="KW-0040">ANK repeat</keyword>
<feature type="repeat" description="ANK" evidence="3">
    <location>
        <begin position="208"/>
        <end position="240"/>
    </location>
</feature>
<evidence type="ECO:0000256" key="1">
    <source>
        <dbReference type="ARBA" id="ARBA00022737"/>
    </source>
</evidence>
<dbReference type="PANTHER" id="PTHR24198">
    <property type="entry name" value="ANKYRIN REPEAT AND PROTEIN KINASE DOMAIN-CONTAINING PROTEIN"/>
    <property type="match status" value="1"/>
</dbReference>
<dbReference type="Pfam" id="PF12796">
    <property type="entry name" value="Ank_2"/>
    <property type="match status" value="1"/>
</dbReference>
<organism evidence="4 5">
    <name type="scientific">Dactylonectria macrodidyma</name>
    <dbReference type="NCBI Taxonomy" id="307937"/>
    <lineage>
        <taxon>Eukaryota</taxon>
        <taxon>Fungi</taxon>
        <taxon>Dikarya</taxon>
        <taxon>Ascomycota</taxon>
        <taxon>Pezizomycotina</taxon>
        <taxon>Sordariomycetes</taxon>
        <taxon>Hypocreomycetidae</taxon>
        <taxon>Hypocreales</taxon>
        <taxon>Nectriaceae</taxon>
        <taxon>Dactylonectria</taxon>
    </lineage>
</organism>
<dbReference type="AlphaFoldDB" id="A0A9P9DT18"/>
<dbReference type="SUPFAM" id="SSF48403">
    <property type="entry name" value="Ankyrin repeat"/>
    <property type="match status" value="1"/>
</dbReference>
<dbReference type="InterPro" id="IPR036770">
    <property type="entry name" value="Ankyrin_rpt-contain_sf"/>
</dbReference>
<feature type="repeat" description="ANK" evidence="3">
    <location>
        <begin position="241"/>
        <end position="274"/>
    </location>
</feature>
<keyword evidence="5" id="KW-1185">Reference proteome</keyword>
<evidence type="ECO:0008006" key="6">
    <source>
        <dbReference type="Google" id="ProtNLM"/>
    </source>
</evidence>
<proteinExistence type="predicted"/>
<dbReference type="Proteomes" id="UP000738349">
    <property type="component" value="Unassembled WGS sequence"/>
</dbReference>
<dbReference type="OrthoDB" id="366390at2759"/>
<accession>A0A9P9DT18</accession>
<evidence type="ECO:0000256" key="2">
    <source>
        <dbReference type="ARBA" id="ARBA00023043"/>
    </source>
</evidence>
<comment type="caution">
    <text evidence="4">The sequence shown here is derived from an EMBL/GenBank/DDBJ whole genome shotgun (WGS) entry which is preliminary data.</text>
</comment>
<dbReference type="InterPro" id="IPR002110">
    <property type="entry name" value="Ankyrin_rpt"/>
</dbReference>
<evidence type="ECO:0000313" key="5">
    <source>
        <dbReference type="Proteomes" id="UP000738349"/>
    </source>
</evidence>
<dbReference type="PANTHER" id="PTHR24198:SF165">
    <property type="entry name" value="ANKYRIN REPEAT-CONTAINING PROTEIN-RELATED"/>
    <property type="match status" value="1"/>
</dbReference>
<dbReference type="SMART" id="SM00248">
    <property type="entry name" value="ANK"/>
    <property type="match status" value="3"/>
</dbReference>
<gene>
    <name evidence="4" type="ORF">EDB81DRAFT_765354</name>
</gene>
<protein>
    <recommendedName>
        <fullName evidence="6">Ankyrin repeat protein</fullName>
    </recommendedName>
</protein>